<dbReference type="EMBL" id="CAADHO010000016">
    <property type="protein sequence ID" value="VFQ47384.1"/>
    <property type="molecule type" value="Genomic_DNA"/>
</dbReference>
<evidence type="ECO:0000313" key="2">
    <source>
        <dbReference type="Proteomes" id="UP000507962"/>
    </source>
</evidence>
<gene>
    <name evidence="1" type="ORF">MSL71_50840</name>
</gene>
<organism evidence="1 2">
    <name type="scientific">Desulfoluna butyratoxydans</name>
    <dbReference type="NCBI Taxonomy" id="231438"/>
    <lineage>
        <taxon>Bacteria</taxon>
        <taxon>Pseudomonadati</taxon>
        <taxon>Thermodesulfobacteriota</taxon>
        <taxon>Desulfobacteria</taxon>
        <taxon>Desulfobacterales</taxon>
        <taxon>Desulfolunaceae</taxon>
        <taxon>Desulfoluna</taxon>
    </lineage>
</organism>
<name>A0A4U8YU21_9BACT</name>
<sequence>MKISTHDDSFTVFPYRKDYSDGRTNNGGIDLLKEPYRIDEISEARSFPELRNLILQFNAENGKFFTLGCESGYDENGIHYGYIEFAFRSQELASDLKLNEELDEKFYAWVRNQDVALEGLLKGALVWEFSYYSHEGSSQRIKVTITFCATNQNNSGQVLDIIATYFTTEINHC</sequence>
<dbReference type="AlphaFoldDB" id="A0A4U8YU21"/>
<dbReference type="Proteomes" id="UP000507962">
    <property type="component" value="Unassembled WGS sequence"/>
</dbReference>
<accession>A0A4U8YU21</accession>
<protein>
    <submittedName>
        <fullName evidence="1">Uncharacterized protein</fullName>
    </submittedName>
</protein>
<proteinExistence type="predicted"/>
<reference evidence="1 2" key="1">
    <citation type="submission" date="2019-03" db="EMBL/GenBank/DDBJ databases">
        <authorList>
            <person name="Nijsse B."/>
        </authorList>
    </citation>
    <scope>NUCLEOTIDE SEQUENCE [LARGE SCALE GENOMIC DNA]</scope>
    <source>
        <strain evidence="1">Desulfoluna butyratoxydans MSL71</strain>
    </source>
</reference>
<keyword evidence="2" id="KW-1185">Reference proteome</keyword>
<evidence type="ECO:0000313" key="1">
    <source>
        <dbReference type="EMBL" id="VFQ47384.1"/>
    </source>
</evidence>
<dbReference type="RefSeq" id="WP_180147103.1">
    <property type="nucleotide sequence ID" value="NZ_CAADHO010000016.1"/>
</dbReference>